<gene>
    <name evidence="1" type="ORF">CHRIB12_LOCUS13905</name>
</gene>
<dbReference type="VEuPathDB" id="FungiDB:RhiirFUN_020035"/>
<dbReference type="OrthoDB" id="10328132at2759"/>
<reference evidence="1" key="1">
    <citation type="submission" date="2020-05" db="EMBL/GenBank/DDBJ databases">
        <authorList>
            <person name="Rincon C."/>
            <person name="Sanders R I."/>
            <person name="Robbins C."/>
            <person name="Chaturvedi A."/>
        </authorList>
    </citation>
    <scope>NUCLEOTIDE SEQUENCE</scope>
    <source>
        <strain evidence="1">CHB12</strain>
    </source>
</reference>
<sequence>MSIHLQKFYFISRRGVNVITQRILLKEILGYKTFRFSSQISSSIFVTTRKNNTEIIIEDDAHHRKRIWSYLERGSGKDQRRITINKALINDAREYITQNCSQLMRYVDMLGIILNRVEGRENDE</sequence>
<proteinExistence type="predicted"/>
<organism evidence="1 2">
    <name type="scientific">Rhizophagus irregularis</name>
    <dbReference type="NCBI Taxonomy" id="588596"/>
    <lineage>
        <taxon>Eukaryota</taxon>
        <taxon>Fungi</taxon>
        <taxon>Fungi incertae sedis</taxon>
        <taxon>Mucoromycota</taxon>
        <taxon>Glomeromycotina</taxon>
        <taxon>Glomeromycetes</taxon>
        <taxon>Glomerales</taxon>
        <taxon>Glomeraceae</taxon>
        <taxon>Rhizophagus</taxon>
    </lineage>
</organism>
<dbReference type="AlphaFoldDB" id="A0A915ZFJ4"/>
<accession>A0A915ZFJ4</accession>
<name>A0A915ZFJ4_9GLOM</name>
<dbReference type="Proteomes" id="UP000684084">
    <property type="component" value="Unassembled WGS sequence"/>
</dbReference>
<protein>
    <submittedName>
        <fullName evidence="1">Uncharacterized protein</fullName>
    </submittedName>
</protein>
<evidence type="ECO:0000313" key="1">
    <source>
        <dbReference type="EMBL" id="CAB5373160.1"/>
    </source>
</evidence>
<dbReference type="EMBL" id="CAGKOT010000031">
    <property type="protein sequence ID" value="CAB5373160.1"/>
    <property type="molecule type" value="Genomic_DNA"/>
</dbReference>
<evidence type="ECO:0000313" key="2">
    <source>
        <dbReference type="Proteomes" id="UP000684084"/>
    </source>
</evidence>
<comment type="caution">
    <text evidence="1">The sequence shown here is derived from an EMBL/GenBank/DDBJ whole genome shotgun (WGS) entry which is preliminary data.</text>
</comment>